<proteinExistence type="predicted"/>
<dbReference type="InterPro" id="IPR051964">
    <property type="entry name" value="Chaperone_stress_response"/>
</dbReference>
<feature type="compositionally biased region" description="Polar residues" evidence="1">
    <location>
        <begin position="259"/>
        <end position="280"/>
    </location>
</feature>
<dbReference type="CDD" id="cd06257">
    <property type="entry name" value="DnaJ"/>
    <property type="match status" value="1"/>
</dbReference>
<evidence type="ECO:0000259" key="2">
    <source>
        <dbReference type="PROSITE" id="PS50076"/>
    </source>
</evidence>
<feature type="compositionally biased region" description="Polar residues" evidence="1">
    <location>
        <begin position="838"/>
        <end position="850"/>
    </location>
</feature>
<feature type="compositionally biased region" description="Pro residues" evidence="1">
    <location>
        <begin position="819"/>
        <end position="828"/>
    </location>
</feature>
<dbReference type="Pfam" id="PF00226">
    <property type="entry name" value="DnaJ"/>
    <property type="match status" value="1"/>
</dbReference>
<feature type="region of interest" description="Disordered" evidence="1">
    <location>
        <begin position="746"/>
        <end position="1050"/>
    </location>
</feature>
<sequence>MDDTYRATARSAASNMVKADVKHNYYADLELPANCSLDDIKKQYRKLALLYHPDRNAGKEEEYVPRFQAIQTAHEILGDAGQKARYDADRRKAGLSATGGVGGGSGGGTYNTRPSQPQPTGNPYQATSAYPPPSRRTQPGTWQRPQASGAGRFNNFPRSTPTARKDPAQDRTNMFKAWQNMNNPQDRQQQRTTPGSASSTTAQTGASTPTPNRPRPPPPPPPPRPDSKMPSEEEIRAGMNYRKPPPQFDGDRVDRGQSAWASFQQKNQGKPGVSRSSTTKTPRKQGFDPSAPGSDERPAGGNSGYAQRHRSEDYGRPQPGQTFPPPPPGPPPQSPPSTRTSPTAQRPFADPLRPFKSRTSDDGAPYSEANRRRTPYSSFSGEKFHFQREENDNLRRSASTRDTSKLDPNSTHASRARSTSPVGRQAKNNNQAQGGPQKPFVDNSDSDDSDERPSPDDFQSRSPNGSRRPGTVPHSQTPFERPKKVPTPPSQRFGGSSQPFSPPPPSGDANQAEPMQQNTSNNMYVNFDPYKHNFFSYPLLYPDQFAHQTLDGLGIPSAPNAASTSFWAYNEIPPRPYPSFGQPNSQSKTPKRSWDGQTRSDQTPLGAAGAEERLFEDFAPSGSSASSSFKKKKKPGIKVDTDFANAPHYIQSAYSYFCRELECAYGDLPESLDMSVFLMLASTALAGAKTDHDIVDAIIDRTLSIFPYLYFALPAKFRPIFTNNKFADNAHDDSFSFPISPDMFTPNGKSKSTENINTQFSPEGWNGEFKGSPDYFSSSAQPSARKASSPFRRDKPNLRSSAARNASASTSRNGNVSDMPPPPPPPKVPSSSDDEPQQQRQTQDATSGGPTFSKEEWEKHFKEPSWAWPPPPQPPSPSKVSAAKSRGSKKASRGAKTGNSGQSQAFGDSTGANAGPEVAEDDAMDIDTPPTSKPAEASQPETDPAKEPRLYSVPPSQWRQQQQAQVNGHGQANSSRRVSGEEAGLKTNLDDLANVEPMTKGPEGGLKNLSDLSSTLPFQSQPSAAPPRQSFEPQKLSIPPIPKAPEQPSKLTREAWQTFANSFGDYLQAYHHFNSIMLQHFTSRESHDQSRFAEGTSWLEAVGDPAGMTPTGPIGFGSYLQGVREDESVREAWNLGCERHTEACKGFEKVRERVRKLVGNGGLVDH</sequence>
<dbReference type="InterPro" id="IPR018253">
    <property type="entry name" value="DnaJ_domain_CS"/>
</dbReference>
<protein>
    <recommendedName>
        <fullName evidence="2">J domain-containing protein</fullName>
    </recommendedName>
</protein>
<name>A0A3M6WR30_HORWE</name>
<feature type="compositionally biased region" description="Polar residues" evidence="1">
    <location>
        <begin position="182"/>
        <end position="191"/>
    </location>
</feature>
<feature type="compositionally biased region" description="Pro residues" evidence="1">
    <location>
        <begin position="867"/>
        <end position="877"/>
    </location>
</feature>
<dbReference type="InterPro" id="IPR036869">
    <property type="entry name" value="J_dom_sf"/>
</dbReference>
<dbReference type="PANTHER" id="PTHR44029">
    <property type="entry name" value="DNAJ HOMOLOG SUBFAMILY C MEMBER 21"/>
    <property type="match status" value="1"/>
</dbReference>
<feature type="compositionally biased region" description="Gly residues" evidence="1">
    <location>
        <begin position="97"/>
        <end position="109"/>
    </location>
</feature>
<feature type="compositionally biased region" description="Polar residues" evidence="1">
    <location>
        <begin position="135"/>
        <end position="146"/>
    </location>
</feature>
<dbReference type="OrthoDB" id="10250354at2759"/>
<feature type="region of interest" description="Disordered" evidence="1">
    <location>
        <begin position="95"/>
        <end position="168"/>
    </location>
</feature>
<feature type="compositionally biased region" description="Polar residues" evidence="1">
    <location>
        <begin position="897"/>
        <end position="912"/>
    </location>
</feature>
<dbReference type="VEuPathDB" id="FungiDB:BTJ68_09288"/>
<gene>
    <name evidence="3" type="ORF">D0869_07368</name>
</gene>
<evidence type="ECO:0000313" key="3">
    <source>
        <dbReference type="EMBL" id="RMX80686.1"/>
    </source>
</evidence>
<dbReference type="PRINTS" id="PR00625">
    <property type="entry name" value="JDOMAIN"/>
</dbReference>
<feature type="compositionally biased region" description="Polar residues" evidence="1">
    <location>
        <begin position="1010"/>
        <end position="1023"/>
    </location>
</feature>
<dbReference type="SUPFAM" id="SSF46565">
    <property type="entry name" value="Chaperone J-domain"/>
    <property type="match status" value="1"/>
</dbReference>
<feature type="compositionally biased region" description="Basic and acidic residues" evidence="1">
    <location>
        <begin position="225"/>
        <end position="236"/>
    </location>
</feature>
<dbReference type="PROSITE" id="PS50076">
    <property type="entry name" value="DNAJ_2"/>
    <property type="match status" value="1"/>
</dbReference>
<feature type="domain" description="J" evidence="2">
    <location>
        <begin position="24"/>
        <end position="90"/>
    </location>
</feature>
<dbReference type="PANTHER" id="PTHR44029:SF1">
    <property type="entry name" value="DNAJ HOMOLOG SUBFAMILY C MEMBER 21"/>
    <property type="match status" value="1"/>
</dbReference>
<feature type="compositionally biased region" description="Low complexity" evidence="1">
    <location>
        <begin position="336"/>
        <end position="347"/>
    </location>
</feature>
<feature type="compositionally biased region" description="Low complexity" evidence="1">
    <location>
        <begin position="798"/>
        <end position="818"/>
    </location>
</feature>
<feature type="compositionally biased region" description="Basic and acidic residues" evidence="1">
    <location>
        <begin position="382"/>
        <end position="395"/>
    </location>
</feature>
<comment type="caution">
    <text evidence="3">The sequence shown here is derived from an EMBL/GenBank/DDBJ whole genome shotgun (WGS) entry which is preliminary data.</text>
</comment>
<feature type="compositionally biased region" description="Pro residues" evidence="1">
    <location>
        <begin position="211"/>
        <end position="224"/>
    </location>
</feature>
<organism evidence="3 4">
    <name type="scientific">Hortaea werneckii</name>
    <name type="common">Black yeast</name>
    <name type="synonym">Cladosporium werneckii</name>
    <dbReference type="NCBI Taxonomy" id="91943"/>
    <lineage>
        <taxon>Eukaryota</taxon>
        <taxon>Fungi</taxon>
        <taxon>Dikarya</taxon>
        <taxon>Ascomycota</taxon>
        <taxon>Pezizomycotina</taxon>
        <taxon>Dothideomycetes</taxon>
        <taxon>Dothideomycetidae</taxon>
        <taxon>Mycosphaerellales</taxon>
        <taxon>Teratosphaeriaceae</taxon>
        <taxon>Hortaea</taxon>
    </lineage>
</organism>
<dbReference type="AlphaFoldDB" id="A0A3M6WR30"/>
<feature type="compositionally biased region" description="Polar residues" evidence="1">
    <location>
        <begin position="396"/>
        <end position="434"/>
    </location>
</feature>
<feature type="compositionally biased region" description="Polar residues" evidence="1">
    <location>
        <begin position="110"/>
        <end position="128"/>
    </location>
</feature>
<dbReference type="PROSITE" id="PS00636">
    <property type="entry name" value="DNAJ_1"/>
    <property type="match status" value="1"/>
</dbReference>
<dbReference type="GO" id="GO:0005737">
    <property type="term" value="C:cytoplasm"/>
    <property type="evidence" value="ECO:0007669"/>
    <property type="project" value="TreeGrafter"/>
</dbReference>
<dbReference type="Gene3D" id="1.10.287.110">
    <property type="entry name" value="DnaJ domain"/>
    <property type="match status" value="1"/>
</dbReference>
<feature type="region of interest" description="Disordered" evidence="1">
    <location>
        <begin position="182"/>
        <end position="525"/>
    </location>
</feature>
<evidence type="ECO:0000313" key="4">
    <source>
        <dbReference type="Proteomes" id="UP000281245"/>
    </source>
</evidence>
<feature type="compositionally biased region" description="Low complexity" evidence="1">
    <location>
        <begin position="192"/>
        <end position="210"/>
    </location>
</feature>
<dbReference type="EMBL" id="QWIJ01000588">
    <property type="protein sequence ID" value="RMX80686.1"/>
    <property type="molecule type" value="Genomic_DNA"/>
</dbReference>
<feature type="compositionally biased region" description="Basic and acidic residues" evidence="1">
    <location>
        <begin position="853"/>
        <end position="863"/>
    </location>
</feature>
<feature type="compositionally biased region" description="Polar residues" evidence="1">
    <location>
        <begin position="513"/>
        <end position="524"/>
    </location>
</feature>
<evidence type="ECO:0000256" key="1">
    <source>
        <dbReference type="SAM" id="MobiDB-lite"/>
    </source>
</evidence>
<feature type="compositionally biased region" description="Polar residues" evidence="1">
    <location>
        <begin position="747"/>
        <end position="761"/>
    </location>
</feature>
<reference evidence="3 4" key="1">
    <citation type="journal article" date="2018" name="BMC Genomics">
        <title>Genomic evidence for intraspecific hybridization in a clonal and extremely halotolerant yeast.</title>
        <authorList>
            <person name="Gostincar C."/>
            <person name="Stajich J.E."/>
            <person name="Zupancic J."/>
            <person name="Zalar P."/>
            <person name="Gunde-Cimerman N."/>
        </authorList>
    </citation>
    <scope>NUCLEOTIDE SEQUENCE [LARGE SCALE GENOMIC DNA]</scope>
    <source>
        <strain evidence="3 4">EXF-6656</strain>
    </source>
</reference>
<feature type="compositionally biased region" description="Pro residues" evidence="1">
    <location>
        <begin position="322"/>
        <end position="335"/>
    </location>
</feature>
<dbReference type="Proteomes" id="UP000281245">
    <property type="component" value="Unassembled WGS sequence"/>
</dbReference>
<feature type="region of interest" description="Disordered" evidence="1">
    <location>
        <begin position="577"/>
        <end position="605"/>
    </location>
</feature>
<dbReference type="SMART" id="SM00271">
    <property type="entry name" value="DnaJ"/>
    <property type="match status" value="1"/>
</dbReference>
<accession>A0A3M6WR30</accession>
<feature type="compositionally biased region" description="Low complexity" evidence="1">
    <location>
        <begin position="957"/>
        <end position="973"/>
    </location>
</feature>
<dbReference type="InterPro" id="IPR001623">
    <property type="entry name" value="DnaJ_domain"/>
</dbReference>